<dbReference type="EMBL" id="CM046388">
    <property type="protein sequence ID" value="KAI8571454.1"/>
    <property type="molecule type" value="Genomic_DNA"/>
</dbReference>
<reference evidence="1" key="1">
    <citation type="submission" date="2022-02" db="EMBL/GenBank/DDBJ databases">
        <title>Plant Genome Project.</title>
        <authorList>
            <person name="Zhang R.-G."/>
        </authorList>
    </citation>
    <scope>NUCLEOTIDE SEQUENCE</scope>
    <source>
        <strain evidence="1">AT1</strain>
    </source>
</reference>
<proteinExistence type="predicted"/>
<protein>
    <submittedName>
        <fullName evidence="1">Uncharacterized protein</fullName>
    </submittedName>
</protein>
<accession>A0ACC0Q239</accession>
<gene>
    <name evidence="1" type="ORF">RHMOL_Rhmol01G0121400</name>
</gene>
<comment type="caution">
    <text evidence="1">The sequence shown here is derived from an EMBL/GenBank/DDBJ whole genome shotgun (WGS) entry which is preliminary data.</text>
</comment>
<organism evidence="1 2">
    <name type="scientific">Rhododendron molle</name>
    <name type="common">Chinese azalea</name>
    <name type="synonym">Azalea mollis</name>
    <dbReference type="NCBI Taxonomy" id="49168"/>
    <lineage>
        <taxon>Eukaryota</taxon>
        <taxon>Viridiplantae</taxon>
        <taxon>Streptophyta</taxon>
        <taxon>Embryophyta</taxon>
        <taxon>Tracheophyta</taxon>
        <taxon>Spermatophyta</taxon>
        <taxon>Magnoliopsida</taxon>
        <taxon>eudicotyledons</taxon>
        <taxon>Gunneridae</taxon>
        <taxon>Pentapetalae</taxon>
        <taxon>asterids</taxon>
        <taxon>Ericales</taxon>
        <taxon>Ericaceae</taxon>
        <taxon>Ericoideae</taxon>
        <taxon>Rhodoreae</taxon>
        <taxon>Rhododendron</taxon>
    </lineage>
</organism>
<evidence type="ECO:0000313" key="2">
    <source>
        <dbReference type="Proteomes" id="UP001062846"/>
    </source>
</evidence>
<dbReference type="Proteomes" id="UP001062846">
    <property type="component" value="Chromosome 1"/>
</dbReference>
<evidence type="ECO:0000313" key="1">
    <source>
        <dbReference type="EMBL" id="KAI8571454.1"/>
    </source>
</evidence>
<name>A0ACC0Q239_RHOML</name>
<sequence length="456" mass="51866">MAIPRLLLLSLFLTLVLGKIAADAVISDDEAPKPELSQSSLEIELEQLKSKISSLESSIAEKTGELKSKDENIKQMENILQEKSATIALLQSDVQAREQKGSVDVKEQLGRAHARVGELENQVDSLRKELETQTKKRDAVEARLNVAEKKVLDLNLKLESLKKINDEQKSRIHKTERALQAAEEEMVKARLEATTVAKDLTEVRQAWIPHWLATHLVDCQSFIVTHWKETGKPILDSTFQETWIPIMKDQWVGFVTQIRPHVESLTAKTIELYHASKDSIQPHVVKIQEMVDPHFQEVKKITKPYIDQVATVAKPHVEKTRVFLKPYTKNVVRTYKKYVKAATMYHRQVQATISEKLRNHELTKALATDELVWFVVCIVLYFFLLRDGICFDGYTRDCSFQSGFSHFLVSLMFGCKIWFLTLAVKSPESKLGIQAIHVAELNGYMQTSEVCGQNSG</sequence>
<keyword evidence="2" id="KW-1185">Reference proteome</keyword>